<sequence>MKKGGMVLCCPRIAGPASRALRPVGLASGPSASSAASILGPGDMGQSCATCFNVFFAMRRWPPFDPTASHTTFGAQTNPVDIELVLSKKKDIDHRLTTNQSWD</sequence>
<organism evidence="1 2">
    <name type="scientific">Pandoravirus inopinatum</name>
    <dbReference type="NCBI Taxonomy" id="1605721"/>
    <lineage>
        <taxon>Viruses</taxon>
        <taxon>Pandoravirus</taxon>
    </lineage>
</organism>
<reference evidence="1 2" key="1">
    <citation type="journal article" date="2015" name="Parasitol. Res.">
        <title>Viruses in close associations with free-living amoebae.</title>
        <authorList>
            <person name="Scheid P."/>
        </authorList>
    </citation>
    <scope>NUCLEOTIDE SEQUENCE [LARGE SCALE GENOMIC DNA]</scope>
    <source>
        <strain evidence="1">KlaHel</strain>
    </source>
</reference>
<dbReference type="GeneID" id="23462294"/>
<dbReference type="EMBL" id="KP136319">
    <property type="protein sequence ID" value="AJF97377.1"/>
    <property type="molecule type" value="Genomic_DNA"/>
</dbReference>
<evidence type="ECO:0000313" key="1">
    <source>
        <dbReference type="EMBL" id="AJF97377.1"/>
    </source>
</evidence>
<accession>A0A0B5JCL1</accession>
<protein>
    <submittedName>
        <fullName evidence="1">Uncharacterized protein</fullName>
    </submittedName>
</protein>
<evidence type="ECO:0000313" key="2">
    <source>
        <dbReference type="Proteomes" id="UP000202511"/>
    </source>
</evidence>
<dbReference type="RefSeq" id="YP_009119612.1">
    <property type="nucleotide sequence ID" value="NC_026440.1"/>
</dbReference>
<dbReference type="Proteomes" id="UP000202511">
    <property type="component" value="Segment"/>
</dbReference>
<proteinExistence type="predicted"/>
<name>A0A0B5JCL1_9VIRU</name>
<dbReference type="KEGG" id="vg:23462294"/>